<organism evidence="1 2">
    <name type="scientific">Fusarium decemcellulare</name>
    <dbReference type="NCBI Taxonomy" id="57161"/>
    <lineage>
        <taxon>Eukaryota</taxon>
        <taxon>Fungi</taxon>
        <taxon>Dikarya</taxon>
        <taxon>Ascomycota</taxon>
        <taxon>Pezizomycotina</taxon>
        <taxon>Sordariomycetes</taxon>
        <taxon>Hypocreomycetidae</taxon>
        <taxon>Hypocreales</taxon>
        <taxon>Nectriaceae</taxon>
        <taxon>Fusarium</taxon>
        <taxon>Fusarium decemcellulare species complex</taxon>
    </lineage>
</organism>
<keyword evidence="2" id="KW-1185">Reference proteome</keyword>
<dbReference type="Proteomes" id="UP001148629">
    <property type="component" value="Unassembled WGS sequence"/>
</dbReference>
<sequence length="208" mass="22931">MVLCSLASFAQKADPKTSGSEDGRLGKLICTCLLIHINLAAFRAEGLKAPAQFAMSAQHPLRLDAVLDSPWRLTRYIQTPVPRTRPIPSPDDDGRWATMPLIDSAHPGGFDQAFLFDFLFQTSLLGTVVASSKLPYEMIAGPLLQVRGQIYTQPANNCLLARLPAKYFSTASGHLVITISDSFPNRPHGLGTRFLSPAHYQFLSRHWQ</sequence>
<protein>
    <submittedName>
        <fullName evidence="1">Uncharacterized protein</fullName>
    </submittedName>
</protein>
<gene>
    <name evidence="1" type="ORF">NM208_g13432</name>
</gene>
<accession>A0ACC1RLM8</accession>
<reference evidence="1" key="1">
    <citation type="submission" date="2022-08" db="EMBL/GenBank/DDBJ databases">
        <title>Genome Sequence of Fusarium decemcellulare.</title>
        <authorList>
            <person name="Buettner E."/>
        </authorList>
    </citation>
    <scope>NUCLEOTIDE SEQUENCE</scope>
    <source>
        <strain evidence="1">Babe19</strain>
    </source>
</reference>
<dbReference type="EMBL" id="JANRMS010002743">
    <property type="protein sequence ID" value="KAJ3521132.1"/>
    <property type="molecule type" value="Genomic_DNA"/>
</dbReference>
<name>A0ACC1RLM8_9HYPO</name>
<proteinExistence type="predicted"/>
<evidence type="ECO:0000313" key="2">
    <source>
        <dbReference type="Proteomes" id="UP001148629"/>
    </source>
</evidence>
<evidence type="ECO:0000313" key="1">
    <source>
        <dbReference type="EMBL" id="KAJ3521132.1"/>
    </source>
</evidence>
<comment type="caution">
    <text evidence="1">The sequence shown here is derived from an EMBL/GenBank/DDBJ whole genome shotgun (WGS) entry which is preliminary data.</text>
</comment>